<sequence length="406" mass="44549">MRRRLDVSESVTTTGCKPATASDAVKPATGSAIALSNPTPVTILLHRRSTALAVEVSAKPSSPTLKRILEEDSTSALLFVSLSSTNFTIPLNQTRIESSLNDLNVSQAQKCTFFKWCDKATDEDIRFRPAFTIPDCPCGSGPCRRVVADSGRAYLQCGVKKGFGACGFFKWVDDVEVRCDAADEIGFWEEADLVLSDVESSFLAAPAGVPENTEDDSSVSDVHSAPAAVNQGILMSEPVVIEQLHGDQPLSKLSVDEEATSGLGRDTVSNGSVAKREMIRYEQPVEEAEWSFPDLDDLMEQYNSEKLQLESVSAKHVQVLSEFMSSYSRLRLLHEKTGNLRKLLLETEKEMARCEAEALELGASCREVAGEMAEAQNRMQVMAAILGDEVELLKQKEFVGRKRRRC</sequence>
<dbReference type="AlphaFoldDB" id="A0A8S9LZ87"/>
<dbReference type="GO" id="GO:0008270">
    <property type="term" value="F:zinc ion binding"/>
    <property type="evidence" value="ECO:0007669"/>
    <property type="project" value="UniProtKB-KW"/>
</dbReference>
<dbReference type="InterPro" id="IPR010666">
    <property type="entry name" value="Znf_GRF"/>
</dbReference>
<name>A0A8S9LZ87_BRACR</name>
<organism evidence="5">
    <name type="scientific">Brassica cretica</name>
    <name type="common">Mustard</name>
    <dbReference type="NCBI Taxonomy" id="69181"/>
    <lineage>
        <taxon>Eukaryota</taxon>
        <taxon>Viridiplantae</taxon>
        <taxon>Streptophyta</taxon>
        <taxon>Embryophyta</taxon>
        <taxon>Tracheophyta</taxon>
        <taxon>Spermatophyta</taxon>
        <taxon>Magnoliopsida</taxon>
        <taxon>eudicotyledons</taxon>
        <taxon>Gunneridae</taxon>
        <taxon>Pentapetalae</taxon>
        <taxon>rosids</taxon>
        <taxon>malvids</taxon>
        <taxon>Brassicales</taxon>
        <taxon>Brassicaceae</taxon>
        <taxon>Brassiceae</taxon>
        <taxon>Brassica</taxon>
    </lineage>
</organism>
<evidence type="ECO:0000256" key="2">
    <source>
        <dbReference type="ARBA" id="ARBA00022771"/>
    </source>
</evidence>
<dbReference type="PANTHER" id="PTHR33680">
    <property type="entry name" value="OS07G0190500 PROTEIN"/>
    <property type="match status" value="1"/>
</dbReference>
<reference evidence="5" key="1">
    <citation type="submission" date="2019-12" db="EMBL/GenBank/DDBJ databases">
        <title>Genome sequencing and annotation of Brassica cretica.</title>
        <authorList>
            <person name="Studholme D.J."/>
            <person name="Sarris P.F."/>
        </authorList>
    </citation>
    <scope>NUCLEOTIDE SEQUENCE</scope>
    <source>
        <strain evidence="5">PFS-102/07</strain>
        <tissue evidence="5">Leaf</tissue>
    </source>
</reference>
<accession>A0A8S9LZ87</accession>
<keyword evidence="1" id="KW-0479">Metal-binding</keyword>
<keyword evidence="3" id="KW-0862">Zinc</keyword>
<evidence type="ECO:0000259" key="4">
    <source>
        <dbReference type="Pfam" id="PF06839"/>
    </source>
</evidence>
<gene>
    <name evidence="5" type="ORF">F2Q70_00007392</name>
</gene>
<dbReference type="PANTHER" id="PTHR33680:SF12">
    <property type="entry name" value="GRF ZINC FINGER _ ZINC KNUCKLE PROTEIN"/>
    <property type="match status" value="1"/>
</dbReference>
<evidence type="ECO:0000256" key="1">
    <source>
        <dbReference type="ARBA" id="ARBA00022723"/>
    </source>
</evidence>
<evidence type="ECO:0000256" key="3">
    <source>
        <dbReference type="ARBA" id="ARBA00022833"/>
    </source>
</evidence>
<feature type="domain" description="GRF-type" evidence="4">
    <location>
        <begin position="135"/>
        <end position="174"/>
    </location>
</feature>
<comment type="caution">
    <text evidence="5">The sequence shown here is derived from an EMBL/GenBank/DDBJ whole genome shotgun (WGS) entry which is preliminary data.</text>
</comment>
<keyword evidence="2" id="KW-0863">Zinc-finger</keyword>
<proteinExistence type="predicted"/>
<protein>
    <recommendedName>
        <fullName evidence="4">GRF-type domain-containing protein</fullName>
    </recommendedName>
</protein>
<dbReference type="EMBL" id="QGKY02000089">
    <property type="protein sequence ID" value="KAF2611347.1"/>
    <property type="molecule type" value="Genomic_DNA"/>
</dbReference>
<evidence type="ECO:0000313" key="5">
    <source>
        <dbReference type="EMBL" id="KAF2611347.1"/>
    </source>
</evidence>
<dbReference type="Pfam" id="PF06839">
    <property type="entry name" value="Zn_ribbon_GRF"/>
    <property type="match status" value="1"/>
</dbReference>